<dbReference type="Pfam" id="PF02770">
    <property type="entry name" value="Acyl-CoA_dh_M"/>
    <property type="match status" value="1"/>
</dbReference>
<protein>
    <submittedName>
        <fullName evidence="11">Acyl-CoA dehydrogenase</fullName>
    </submittedName>
</protein>
<dbReference type="Proteomes" id="UP000032545">
    <property type="component" value="Unassembled WGS sequence"/>
</dbReference>
<feature type="domain" description="Acyl-CoA dehydrogenase/oxidase C-terminal" evidence="8">
    <location>
        <begin position="244"/>
        <end position="395"/>
    </location>
</feature>
<comment type="subunit">
    <text evidence="3">Homodimer.</text>
</comment>
<gene>
    <name evidence="11" type="ORF">FF36_00513</name>
</gene>
<keyword evidence="4 7" id="KW-0285">Flavoprotein</keyword>
<dbReference type="PATRIC" id="fig|1502723.3.peg.570"/>
<dbReference type="AlphaFoldDB" id="A0A0D8BMR1"/>
<dbReference type="RefSeq" id="WP_044883247.1">
    <property type="nucleotide sequence ID" value="NZ_JYFN01000002.1"/>
</dbReference>
<proteinExistence type="inferred from homology"/>
<dbReference type="InterPro" id="IPR009075">
    <property type="entry name" value="AcylCo_DH/oxidase_C"/>
</dbReference>
<dbReference type="GO" id="GO:0003995">
    <property type="term" value="F:acyl-CoA dehydrogenase activity"/>
    <property type="evidence" value="ECO:0007669"/>
    <property type="project" value="TreeGrafter"/>
</dbReference>
<feature type="domain" description="Acyl-CoA oxidase/dehydrogenase middle" evidence="9">
    <location>
        <begin position="134"/>
        <end position="221"/>
    </location>
</feature>
<dbReference type="InterPro" id="IPR006091">
    <property type="entry name" value="Acyl-CoA_Oxase/DH_mid-dom"/>
</dbReference>
<dbReference type="PANTHER" id="PTHR48083">
    <property type="entry name" value="MEDIUM-CHAIN SPECIFIC ACYL-COA DEHYDROGENASE, MITOCHONDRIAL-RELATED"/>
    <property type="match status" value="1"/>
</dbReference>
<feature type="domain" description="Acyl-CoA dehydrogenase/oxidase N-terminal" evidence="10">
    <location>
        <begin position="12"/>
        <end position="130"/>
    </location>
</feature>
<dbReference type="GO" id="GO:0050660">
    <property type="term" value="F:flavin adenine dinucleotide binding"/>
    <property type="evidence" value="ECO:0007669"/>
    <property type="project" value="InterPro"/>
</dbReference>
<dbReference type="SUPFAM" id="SSF47203">
    <property type="entry name" value="Acyl-CoA dehydrogenase C-terminal domain-like"/>
    <property type="match status" value="1"/>
</dbReference>
<dbReference type="FunFam" id="2.40.110.10:FF:000002">
    <property type="entry name" value="Acyl-CoA dehydrogenase fadE12"/>
    <property type="match status" value="1"/>
</dbReference>
<organism evidence="11 12">
    <name type="scientific">Frankia torreyi</name>
    <dbReference type="NCBI Taxonomy" id="1856"/>
    <lineage>
        <taxon>Bacteria</taxon>
        <taxon>Bacillati</taxon>
        <taxon>Actinomycetota</taxon>
        <taxon>Actinomycetes</taxon>
        <taxon>Frankiales</taxon>
        <taxon>Frankiaceae</taxon>
        <taxon>Frankia</taxon>
    </lineage>
</organism>
<dbReference type="OrthoDB" id="8876745at2"/>
<dbReference type="Gene3D" id="1.20.140.10">
    <property type="entry name" value="Butyryl-CoA Dehydrogenase, subunit A, domain 3"/>
    <property type="match status" value="1"/>
</dbReference>
<evidence type="ECO:0000313" key="12">
    <source>
        <dbReference type="Proteomes" id="UP000032545"/>
    </source>
</evidence>
<evidence type="ECO:0000256" key="3">
    <source>
        <dbReference type="ARBA" id="ARBA00011738"/>
    </source>
</evidence>
<keyword evidence="12" id="KW-1185">Reference proteome</keyword>
<evidence type="ECO:0000256" key="6">
    <source>
        <dbReference type="ARBA" id="ARBA00023002"/>
    </source>
</evidence>
<evidence type="ECO:0000256" key="5">
    <source>
        <dbReference type="ARBA" id="ARBA00022827"/>
    </source>
</evidence>
<dbReference type="GO" id="GO:0033539">
    <property type="term" value="P:fatty acid beta-oxidation using acyl-CoA dehydrogenase"/>
    <property type="evidence" value="ECO:0007669"/>
    <property type="project" value="TreeGrafter"/>
</dbReference>
<evidence type="ECO:0000256" key="1">
    <source>
        <dbReference type="ARBA" id="ARBA00001974"/>
    </source>
</evidence>
<accession>A0A0D8BMR1</accession>
<reference evidence="12" key="1">
    <citation type="submission" date="2015-02" db="EMBL/GenBank/DDBJ databases">
        <title>Draft Genome of Frankia sp. CpI1-S.</title>
        <authorList>
            <person name="Oshone R.T."/>
            <person name="Ngom M."/>
            <person name="Ghodhbane-Gtari F."/>
            <person name="Gtari M."/>
            <person name="Morris K."/>
            <person name="Thomas K."/>
            <person name="Sen A."/>
            <person name="Tisa L.S."/>
        </authorList>
    </citation>
    <scope>NUCLEOTIDE SEQUENCE [LARGE SCALE GENOMIC DNA]</scope>
    <source>
        <strain evidence="12">CpI1-S</strain>
    </source>
</reference>
<dbReference type="InterPro" id="IPR050741">
    <property type="entry name" value="Acyl-CoA_dehydrogenase"/>
</dbReference>
<evidence type="ECO:0000256" key="4">
    <source>
        <dbReference type="ARBA" id="ARBA00022630"/>
    </source>
</evidence>
<keyword evidence="6 7" id="KW-0560">Oxidoreductase</keyword>
<sequence>MAWDFSTDAEFEAKLDWVRAFVREEVAPLDVLFPGCEYLPLDDERRAIVDPLKQRVRDEGLWAPHLGPELGGQGFGAVKLTLLNEILGRTDWGPIVFGTQAPDTGNAEIIARFGTPEQKERYLAPLLAGEIFSCFSMTEPQGGADPRVFTTRARREGDEWVIDGRKYWSSNAAVASFLIIVAITNPDVPVHHGASTFLVPRDTPGVVIEDSHHVFGAHHHEPGHSLVRYEGVRVPADALLGHEGRGFEVAQSRLAGGRLHHAMRAIGVAQRAIDMMGQRARSRFTQGSSLADKQFVQGFIADSYTELMPFRLAVLHAAWLIDTQGEHAARTDIAALKVLTPKVIQSIVLRAIQVHGGLGITEQLPLVDMFTTGLALGLADGPTEAHKVNLARQLLRHYEADDPAWPEEFLGRRLAAAREKYGDLVATVPSVPAGPPVVQPGV</sequence>
<dbReference type="SUPFAM" id="SSF56645">
    <property type="entry name" value="Acyl-CoA dehydrogenase NM domain-like"/>
    <property type="match status" value="1"/>
</dbReference>
<dbReference type="InterPro" id="IPR036250">
    <property type="entry name" value="AcylCo_DH-like_C"/>
</dbReference>
<reference evidence="11 12" key="2">
    <citation type="journal article" date="2016" name="Genome Announc.">
        <title>Permanent Draft Genome Sequences for Two Variants of Frankia sp. Strain CpI1, the First Frankia Strain Isolated from Root Nodules of Comptonia peregrina.</title>
        <authorList>
            <person name="Oshone R."/>
            <person name="Hurst S.G.IV."/>
            <person name="Abebe-Akele F."/>
            <person name="Simpson S."/>
            <person name="Morris K."/>
            <person name="Thomas W.K."/>
            <person name="Tisa L.S."/>
        </authorList>
    </citation>
    <scope>NUCLEOTIDE SEQUENCE [LARGE SCALE GENOMIC DNA]</scope>
    <source>
        <strain evidence="12">CpI1-S</strain>
    </source>
</reference>
<dbReference type="InterPro" id="IPR009100">
    <property type="entry name" value="AcylCoA_DH/oxidase_NM_dom_sf"/>
</dbReference>
<dbReference type="InterPro" id="IPR013786">
    <property type="entry name" value="AcylCoA_DH/ox_N"/>
</dbReference>
<comment type="caution">
    <text evidence="11">The sequence shown here is derived from an EMBL/GenBank/DDBJ whole genome shotgun (WGS) entry which is preliminary data.</text>
</comment>
<dbReference type="InterPro" id="IPR037069">
    <property type="entry name" value="AcylCoA_DH/ox_N_sf"/>
</dbReference>
<keyword evidence="5 7" id="KW-0274">FAD</keyword>
<dbReference type="InterPro" id="IPR046373">
    <property type="entry name" value="Acyl-CoA_Oxase/DH_mid-dom_sf"/>
</dbReference>
<dbReference type="Gene3D" id="2.40.110.10">
    <property type="entry name" value="Butyryl-CoA Dehydrogenase, subunit A, domain 2"/>
    <property type="match status" value="1"/>
</dbReference>
<comment type="cofactor">
    <cofactor evidence="1 7">
        <name>FAD</name>
        <dbReference type="ChEBI" id="CHEBI:57692"/>
    </cofactor>
</comment>
<dbReference type="Pfam" id="PF02771">
    <property type="entry name" value="Acyl-CoA_dh_N"/>
    <property type="match status" value="1"/>
</dbReference>
<comment type="similarity">
    <text evidence="2 7">Belongs to the acyl-CoA dehydrogenase family.</text>
</comment>
<evidence type="ECO:0000313" key="11">
    <source>
        <dbReference type="EMBL" id="KJE25380.1"/>
    </source>
</evidence>
<dbReference type="PANTHER" id="PTHR48083:SF13">
    <property type="entry name" value="ACYL-COA DEHYDROGENASE FAMILY MEMBER 11"/>
    <property type="match status" value="1"/>
</dbReference>
<evidence type="ECO:0000256" key="2">
    <source>
        <dbReference type="ARBA" id="ARBA00009347"/>
    </source>
</evidence>
<evidence type="ECO:0000259" key="9">
    <source>
        <dbReference type="Pfam" id="PF02770"/>
    </source>
</evidence>
<evidence type="ECO:0000259" key="8">
    <source>
        <dbReference type="Pfam" id="PF00441"/>
    </source>
</evidence>
<dbReference type="GO" id="GO:0005737">
    <property type="term" value="C:cytoplasm"/>
    <property type="evidence" value="ECO:0007669"/>
    <property type="project" value="TreeGrafter"/>
</dbReference>
<evidence type="ECO:0000256" key="7">
    <source>
        <dbReference type="RuleBase" id="RU362125"/>
    </source>
</evidence>
<dbReference type="EMBL" id="JYFN01000002">
    <property type="protein sequence ID" value="KJE25380.1"/>
    <property type="molecule type" value="Genomic_DNA"/>
</dbReference>
<evidence type="ECO:0000259" key="10">
    <source>
        <dbReference type="Pfam" id="PF02771"/>
    </source>
</evidence>
<dbReference type="Gene3D" id="1.10.540.10">
    <property type="entry name" value="Acyl-CoA dehydrogenase/oxidase, N-terminal domain"/>
    <property type="match status" value="1"/>
</dbReference>
<name>A0A0D8BMR1_9ACTN</name>
<dbReference type="Pfam" id="PF00441">
    <property type="entry name" value="Acyl-CoA_dh_1"/>
    <property type="match status" value="1"/>
</dbReference>